<accession>A0ABV6ACM7</accession>
<feature type="transmembrane region" description="Helical" evidence="1">
    <location>
        <begin position="136"/>
        <end position="154"/>
    </location>
</feature>
<dbReference type="Proteomes" id="UP001589692">
    <property type="component" value="Unassembled WGS sequence"/>
</dbReference>
<reference evidence="2 3" key="1">
    <citation type="submission" date="2024-09" db="EMBL/GenBank/DDBJ databases">
        <authorList>
            <person name="Sun Q."/>
            <person name="Mori K."/>
        </authorList>
    </citation>
    <scope>NUCLEOTIDE SEQUENCE [LARGE SCALE GENOMIC DNA]</scope>
    <source>
        <strain evidence="2 3">TBRC 4938</strain>
    </source>
</reference>
<feature type="transmembrane region" description="Helical" evidence="1">
    <location>
        <begin position="372"/>
        <end position="396"/>
    </location>
</feature>
<sequence length="465" mass="49324">MSLEPIGIFTLAVGLYCLFSGYQTSVIVFVTLSVLGAAAAILIGSSNIQPAHLFLAFLAITTLSFRKQSAVAFNALRFPQAGFWLACLLVYGAVTGFFAPRLLARMTDIIPLGASEYPSTGGAVPLGPVSSNFTQAIYLTADLLTFLLIIAIGSTKAGFRAITIGIISFTFANAAFAVLDLLTYGTGAQDLFLFIRNAQYTFHDDDMVAGVKRIVGSWPEASAFAGMSLAPVGFMGTMWLCGRDSKWTGPLFILSVILLIRSTSSTGLFALPLCFLLLYVTAVLRSGGRSGTWGSSSVVLFAPPLIVLVALVISLDETLYRQIYNYVDLLLLSKSTSSSAAERGSWNLHGFQNFLDSFGLGVGLGTARTSSFVFALLSNVGVPGTVFFLLFAFSAFRKLHGPPRSYVSDVQLSARNGSLCLLVGALVAGPTVDLGLLFFVLAGLASAQPETEELHSPSPRVISAS</sequence>
<feature type="transmembrane region" description="Helical" evidence="1">
    <location>
        <begin position="161"/>
        <end position="184"/>
    </location>
</feature>
<feature type="transmembrane region" description="Helical" evidence="1">
    <location>
        <begin position="416"/>
        <end position="441"/>
    </location>
</feature>
<protein>
    <submittedName>
        <fullName evidence="2">Uncharacterized protein</fullName>
    </submittedName>
</protein>
<keyword evidence="1" id="KW-0812">Transmembrane</keyword>
<dbReference type="RefSeq" id="WP_377257463.1">
    <property type="nucleotide sequence ID" value="NZ_JBHMAA010000008.1"/>
</dbReference>
<organism evidence="2 3">
    <name type="scientific">Rhizobium puerariae</name>
    <dbReference type="NCBI Taxonomy" id="1585791"/>
    <lineage>
        <taxon>Bacteria</taxon>
        <taxon>Pseudomonadati</taxon>
        <taxon>Pseudomonadota</taxon>
        <taxon>Alphaproteobacteria</taxon>
        <taxon>Hyphomicrobiales</taxon>
        <taxon>Rhizobiaceae</taxon>
        <taxon>Rhizobium/Agrobacterium group</taxon>
        <taxon>Rhizobium</taxon>
    </lineage>
</organism>
<keyword evidence="3" id="KW-1185">Reference proteome</keyword>
<gene>
    <name evidence="2" type="ORF">ACFFP0_05565</name>
</gene>
<name>A0ABV6ACM7_9HYPH</name>
<evidence type="ECO:0000313" key="3">
    <source>
        <dbReference type="Proteomes" id="UP001589692"/>
    </source>
</evidence>
<feature type="transmembrane region" description="Helical" evidence="1">
    <location>
        <begin position="6"/>
        <end position="22"/>
    </location>
</feature>
<keyword evidence="1" id="KW-0472">Membrane</keyword>
<evidence type="ECO:0000313" key="2">
    <source>
        <dbReference type="EMBL" id="MFB9948306.1"/>
    </source>
</evidence>
<dbReference type="EMBL" id="JBHMAA010000008">
    <property type="protein sequence ID" value="MFB9948306.1"/>
    <property type="molecule type" value="Genomic_DNA"/>
</dbReference>
<feature type="transmembrane region" description="Helical" evidence="1">
    <location>
        <begin position="81"/>
        <end position="99"/>
    </location>
</feature>
<evidence type="ECO:0000256" key="1">
    <source>
        <dbReference type="SAM" id="Phobius"/>
    </source>
</evidence>
<proteinExistence type="predicted"/>
<feature type="transmembrane region" description="Helical" evidence="1">
    <location>
        <begin position="252"/>
        <end position="280"/>
    </location>
</feature>
<feature type="transmembrane region" description="Helical" evidence="1">
    <location>
        <begin position="292"/>
        <end position="315"/>
    </location>
</feature>
<keyword evidence="1" id="KW-1133">Transmembrane helix</keyword>
<comment type="caution">
    <text evidence="2">The sequence shown here is derived from an EMBL/GenBank/DDBJ whole genome shotgun (WGS) entry which is preliminary data.</text>
</comment>